<keyword evidence="3" id="KW-1185">Reference proteome</keyword>
<evidence type="ECO:0000313" key="3">
    <source>
        <dbReference type="Proteomes" id="UP001553161"/>
    </source>
</evidence>
<proteinExistence type="predicted"/>
<accession>A0ABV3L583</accession>
<evidence type="ECO:0000313" key="2">
    <source>
        <dbReference type="EMBL" id="MEV8466245.1"/>
    </source>
</evidence>
<dbReference type="Pfam" id="PF13302">
    <property type="entry name" value="Acetyltransf_3"/>
    <property type="match status" value="1"/>
</dbReference>
<dbReference type="Proteomes" id="UP001553161">
    <property type="component" value="Unassembled WGS sequence"/>
</dbReference>
<name>A0ABV3L583_9RHOB</name>
<dbReference type="EMBL" id="JBFBVU010000004">
    <property type="protein sequence ID" value="MEV8466245.1"/>
    <property type="molecule type" value="Genomic_DNA"/>
</dbReference>
<dbReference type="PANTHER" id="PTHR43792:SF1">
    <property type="entry name" value="N-ACETYLTRANSFERASE DOMAIN-CONTAINING PROTEIN"/>
    <property type="match status" value="1"/>
</dbReference>
<reference evidence="2 3" key="1">
    <citation type="submission" date="2024-07" db="EMBL/GenBank/DDBJ databases">
        <authorList>
            <person name="Kang M."/>
        </authorList>
    </citation>
    <scope>NUCLEOTIDE SEQUENCE [LARGE SCALE GENOMIC DNA]</scope>
    <source>
        <strain evidence="2 3">DFM31</strain>
    </source>
</reference>
<dbReference type="PANTHER" id="PTHR43792">
    <property type="entry name" value="GNAT FAMILY, PUTATIVE (AFU_ORTHOLOGUE AFUA_3G00765)-RELATED-RELATED"/>
    <property type="match status" value="1"/>
</dbReference>
<comment type="caution">
    <text evidence="2">The sequence shown here is derived from an EMBL/GenBank/DDBJ whole genome shotgun (WGS) entry which is preliminary data.</text>
</comment>
<evidence type="ECO:0000259" key="1">
    <source>
        <dbReference type="Pfam" id="PF13302"/>
    </source>
</evidence>
<dbReference type="InterPro" id="IPR000182">
    <property type="entry name" value="GNAT_dom"/>
</dbReference>
<gene>
    <name evidence="2" type="ORF">AB0T83_05520</name>
</gene>
<dbReference type="InterPro" id="IPR016181">
    <property type="entry name" value="Acyl_CoA_acyltransferase"/>
</dbReference>
<sequence length="175" mass="19252">MNIPTLTTARLTLRGFAPEDFDGFAAFYADDRSRFVGGVKTRDEAWRQFGLEFGHWHLRGYGNFAVTETATGKLAGYAGPWNPEGWPEPELGWSLFAGFEGKGYATEAARAVRDWAYAECGWTTAISLVDPSNAGSAKVCTRMGAWHESDMDHPMFGALQIWRHPSAIDLAKGVA</sequence>
<organism evidence="2 3">
    <name type="scientific">Meridianimarinicoccus marinus</name>
    <dbReference type="NCBI Taxonomy" id="3231483"/>
    <lineage>
        <taxon>Bacteria</taxon>
        <taxon>Pseudomonadati</taxon>
        <taxon>Pseudomonadota</taxon>
        <taxon>Alphaproteobacteria</taxon>
        <taxon>Rhodobacterales</taxon>
        <taxon>Paracoccaceae</taxon>
        <taxon>Meridianimarinicoccus</taxon>
    </lineage>
</organism>
<dbReference type="SUPFAM" id="SSF55729">
    <property type="entry name" value="Acyl-CoA N-acyltransferases (Nat)"/>
    <property type="match status" value="1"/>
</dbReference>
<dbReference type="RefSeq" id="WP_366192046.1">
    <property type="nucleotide sequence ID" value="NZ_JBFBVU010000004.1"/>
</dbReference>
<dbReference type="Gene3D" id="3.40.630.30">
    <property type="match status" value="1"/>
</dbReference>
<protein>
    <submittedName>
        <fullName evidence="2">GNAT family N-acetyltransferase</fullName>
    </submittedName>
</protein>
<dbReference type="InterPro" id="IPR051531">
    <property type="entry name" value="N-acetyltransferase"/>
</dbReference>
<feature type="domain" description="N-acetyltransferase" evidence="1">
    <location>
        <begin position="10"/>
        <end position="145"/>
    </location>
</feature>